<dbReference type="RefSeq" id="XP_044556978.1">
    <property type="nucleotide sequence ID" value="XM_044713428.1"/>
</dbReference>
<dbReference type="OrthoDB" id="8048523at2759"/>
<dbReference type="GO" id="GO:0015174">
    <property type="term" value="F:basic amino acid transmembrane transporter activity"/>
    <property type="evidence" value="ECO:0007669"/>
    <property type="project" value="UniProtKB-ARBA"/>
</dbReference>
<sequence>MNPFELTISSNNSSSPTTNSTTSSCPEVDPSGLQYIKWIYIIFGECVHSSWEQASFYVGMASLFFWMIALFPQIIANFRNKSASSLALGYLIQSTIGDSCNFLACILSGQLMTQIFVAGYFVLIDIVVIGQYFFYKLRNAKIFQKKKKLSDAVTKKSNDLEMDHVYFHEDHEQLASVQRNSVDEDNFIMHDDEQFHDDQNHHVSLLPNNSSLQTATTKLKTSSWAVLLSIVIFISICILFNNYQIMESEILPIAEKRSFNNGRRLLSVYDDDDNNSPSMPKHNDFVFPPKNALSIIGFIIGCICSVMYIGSRFPQLYKNYKSKDTEGLSRIFFFLAISGNICYATSIWLFSIDGQYLLTRIPWILETHVNVVLDSIILTQIFYYHRHRKGAIILNNSEDQKHHEDNEDLHSKDSHSNDSHSVTESATRSSLDSSELKLIPVSNTN</sequence>
<feature type="transmembrane region" description="Helical" evidence="6">
    <location>
        <begin position="54"/>
        <end position="75"/>
    </location>
</feature>
<feature type="compositionally biased region" description="Polar residues" evidence="5">
    <location>
        <begin position="422"/>
        <end position="433"/>
    </location>
</feature>
<evidence type="ECO:0000256" key="2">
    <source>
        <dbReference type="ARBA" id="ARBA00022692"/>
    </source>
</evidence>
<dbReference type="GO" id="GO:0098852">
    <property type="term" value="C:lytic vacuole membrane"/>
    <property type="evidence" value="ECO:0007669"/>
    <property type="project" value="UniProtKB-ARBA"/>
</dbReference>
<dbReference type="FunFam" id="1.20.1280.290:FF:000009">
    <property type="entry name" value="PQ loop repeat family protein"/>
    <property type="match status" value="1"/>
</dbReference>
<reference evidence="7 8" key="1">
    <citation type="journal article" date="2019" name="Sci. Rep.">
        <title>Nanopore sequencing improves the draft genome of the human pathogenic amoeba Naegleria fowleri.</title>
        <authorList>
            <person name="Liechti N."/>
            <person name="Schurch N."/>
            <person name="Bruggmann R."/>
            <person name="Wittwer M."/>
        </authorList>
    </citation>
    <scope>NUCLEOTIDE SEQUENCE [LARGE SCALE GENOMIC DNA]</scope>
    <source>
        <strain evidence="7 8">ATCC 30894</strain>
    </source>
</reference>
<dbReference type="VEuPathDB" id="AmoebaDB:FDP41_009467"/>
<proteinExistence type="predicted"/>
<feature type="region of interest" description="Disordered" evidence="5">
    <location>
        <begin position="403"/>
        <end position="445"/>
    </location>
</feature>
<comment type="caution">
    <text evidence="7">The sequence shown here is derived from an EMBL/GenBank/DDBJ whole genome shotgun (WGS) entry which is preliminary data.</text>
</comment>
<dbReference type="GeneID" id="68116683"/>
<dbReference type="OMA" id="FYQHYVL"/>
<evidence type="ECO:0000313" key="8">
    <source>
        <dbReference type="Proteomes" id="UP000444721"/>
    </source>
</evidence>
<dbReference type="AlphaFoldDB" id="A0A6A5AWJ8"/>
<dbReference type="EMBL" id="VFQX01000069">
    <property type="protein sequence ID" value="KAF0972263.1"/>
    <property type="molecule type" value="Genomic_DNA"/>
</dbReference>
<feature type="compositionally biased region" description="Low complexity" evidence="5">
    <location>
        <begin position="9"/>
        <end position="24"/>
    </location>
</feature>
<evidence type="ECO:0000256" key="4">
    <source>
        <dbReference type="ARBA" id="ARBA00023136"/>
    </source>
</evidence>
<protein>
    <recommendedName>
        <fullName evidence="9">PQ-loop-domain-containing protein</fullName>
    </recommendedName>
</protein>
<gene>
    <name evidence="7" type="ORF">FDP41_009467</name>
</gene>
<accession>A0A6A5AWJ8</accession>
<keyword evidence="3 6" id="KW-1133">Transmembrane helix</keyword>
<dbReference type="VEuPathDB" id="AmoebaDB:NF0056800"/>
<keyword evidence="8" id="KW-1185">Reference proteome</keyword>
<evidence type="ECO:0000256" key="5">
    <source>
        <dbReference type="SAM" id="MobiDB-lite"/>
    </source>
</evidence>
<feature type="transmembrane region" description="Helical" evidence="6">
    <location>
        <begin position="331"/>
        <end position="351"/>
    </location>
</feature>
<feature type="transmembrane region" description="Helical" evidence="6">
    <location>
        <begin position="115"/>
        <end position="135"/>
    </location>
</feature>
<name>A0A6A5AWJ8_NAEFO</name>
<feature type="compositionally biased region" description="Basic and acidic residues" evidence="5">
    <location>
        <begin position="403"/>
        <end position="418"/>
    </location>
</feature>
<feature type="region of interest" description="Disordered" evidence="5">
    <location>
        <begin position="1"/>
        <end position="27"/>
    </location>
</feature>
<dbReference type="VEuPathDB" id="AmoebaDB:NfTy_062490"/>
<evidence type="ECO:0000256" key="3">
    <source>
        <dbReference type="ARBA" id="ARBA00022989"/>
    </source>
</evidence>
<feature type="transmembrane region" description="Helical" evidence="6">
    <location>
        <begin position="292"/>
        <end position="310"/>
    </location>
</feature>
<dbReference type="Proteomes" id="UP000444721">
    <property type="component" value="Unassembled WGS sequence"/>
</dbReference>
<keyword evidence="4 6" id="KW-0472">Membrane</keyword>
<evidence type="ECO:0000256" key="6">
    <source>
        <dbReference type="SAM" id="Phobius"/>
    </source>
</evidence>
<keyword evidence="2 6" id="KW-0812">Transmembrane</keyword>
<evidence type="ECO:0000313" key="7">
    <source>
        <dbReference type="EMBL" id="KAF0972263.1"/>
    </source>
</evidence>
<comment type="subcellular location">
    <subcellularLocation>
        <location evidence="1">Membrane</location>
        <topology evidence="1">Multi-pass membrane protein</topology>
    </subcellularLocation>
</comment>
<feature type="transmembrane region" description="Helical" evidence="6">
    <location>
        <begin position="224"/>
        <end position="243"/>
    </location>
</feature>
<dbReference type="Pfam" id="PF04193">
    <property type="entry name" value="PQ-loop"/>
    <property type="match status" value="2"/>
</dbReference>
<dbReference type="PANTHER" id="PTHR16201:SF34">
    <property type="entry name" value="LYSOSOMAL AMINO ACID TRANSPORTER 1"/>
    <property type="match status" value="1"/>
</dbReference>
<feature type="transmembrane region" description="Helical" evidence="6">
    <location>
        <begin position="363"/>
        <end position="384"/>
    </location>
</feature>
<evidence type="ECO:0000256" key="1">
    <source>
        <dbReference type="ARBA" id="ARBA00004141"/>
    </source>
</evidence>
<dbReference type="SMART" id="SM00679">
    <property type="entry name" value="CTNS"/>
    <property type="match status" value="2"/>
</dbReference>
<dbReference type="InterPro" id="IPR006603">
    <property type="entry name" value="PQ-loop_rpt"/>
</dbReference>
<dbReference type="PANTHER" id="PTHR16201">
    <property type="entry name" value="SEVEN TRANSMEMBRANE PROTEIN 1-RELATED"/>
    <property type="match status" value="1"/>
</dbReference>
<evidence type="ECO:0008006" key="9">
    <source>
        <dbReference type="Google" id="ProtNLM"/>
    </source>
</evidence>
<dbReference type="InterPro" id="IPR051415">
    <property type="entry name" value="LAAT-1"/>
</dbReference>
<dbReference type="Gene3D" id="1.20.1280.290">
    <property type="match status" value="2"/>
</dbReference>
<organism evidence="7 8">
    <name type="scientific">Naegleria fowleri</name>
    <name type="common">Brain eating amoeba</name>
    <dbReference type="NCBI Taxonomy" id="5763"/>
    <lineage>
        <taxon>Eukaryota</taxon>
        <taxon>Discoba</taxon>
        <taxon>Heterolobosea</taxon>
        <taxon>Tetramitia</taxon>
        <taxon>Eutetramitia</taxon>
        <taxon>Vahlkampfiidae</taxon>
        <taxon>Naegleria</taxon>
    </lineage>
</organism>